<dbReference type="Pfam" id="PF10646">
    <property type="entry name" value="Germane"/>
    <property type="match status" value="1"/>
</dbReference>
<feature type="signal peptide" evidence="2">
    <location>
        <begin position="1"/>
        <end position="22"/>
    </location>
</feature>
<sequence>MNKKIWSAALLAAVMLLGTACGDKPGAAPAPTEDNNQEPAVTTPAEPSEEPETPADSETPDSSNGAGGGDSTAGGGGSSQTDSPDNSASPDNTAVEPEEKTETIKVYYTDPDAMELLEGSADIQYEDEKSKLEAAFKALQTSDSDEQYPLWQNIELLSLTFEDGALTLDLHIPDTANMGSGVEAFAMDALKQTYFQFDEVQSIQLLVDGSQVESLMGHVSLNNPETR</sequence>
<feature type="chain" id="PRO_5038823453" evidence="2">
    <location>
        <begin position="23"/>
        <end position="227"/>
    </location>
</feature>
<reference evidence="4 5" key="1">
    <citation type="submission" date="2020-04" db="EMBL/GenBank/DDBJ databases">
        <title>Paenibacillus algicola sp. nov., a novel marine bacterium producing alginate lyase.</title>
        <authorList>
            <person name="Huang H."/>
        </authorList>
    </citation>
    <scope>NUCLEOTIDE SEQUENCE [LARGE SCALE GENOMIC DNA]</scope>
    <source>
        <strain evidence="4 5">L7-75</strain>
    </source>
</reference>
<dbReference type="EMBL" id="JABBPN010000027">
    <property type="protein sequence ID" value="NMO97981.1"/>
    <property type="molecule type" value="Genomic_DNA"/>
</dbReference>
<evidence type="ECO:0000313" key="5">
    <source>
        <dbReference type="Proteomes" id="UP000565468"/>
    </source>
</evidence>
<feature type="region of interest" description="Disordered" evidence="1">
    <location>
        <begin position="20"/>
        <end position="102"/>
    </location>
</feature>
<evidence type="ECO:0000256" key="1">
    <source>
        <dbReference type="SAM" id="MobiDB-lite"/>
    </source>
</evidence>
<dbReference type="InterPro" id="IPR019606">
    <property type="entry name" value="GerMN"/>
</dbReference>
<evidence type="ECO:0000259" key="3">
    <source>
        <dbReference type="Pfam" id="PF10646"/>
    </source>
</evidence>
<evidence type="ECO:0000313" key="4">
    <source>
        <dbReference type="EMBL" id="NMO97981.1"/>
    </source>
</evidence>
<dbReference type="RefSeq" id="WP_169506754.1">
    <property type="nucleotide sequence ID" value="NZ_JABBPN010000027.1"/>
</dbReference>
<gene>
    <name evidence="4" type="ORF">HII30_19710</name>
</gene>
<evidence type="ECO:0000256" key="2">
    <source>
        <dbReference type="SAM" id="SignalP"/>
    </source>
</evidence>
<name>A0A848MCS5_PAELE</name>
<dbReference type="PROSITE" id="PS51257">
    <property type="entry name" value="PROKAR_LIPOPROTEIN"/>
    <property type="match status" value="1"/>
</dbReference>
<dbReference type="AlphaFoldDB" id="A0A848MCS5"/>
<keyword evidence="5" id="KW-1185">Reference proteome</keyword>
<dbReference type="Proteomes" id="UP000565468">
    <property type="component" value="Unassembled WGS sequence"/>
</dbReference>
<organism evidence="4 5">
    <name type="scientific">Paenibacillus lemnae</name>
    <dbReference type="NCBI Taxonomy" id="1330551"/>
    <lineage>
        <taxon>Bacteria</taxon>
        <taxon>Bacillati</taxon>
        <taxon>Bacillota</taxon>
        <taxon>Bacilli</taxon>
        <taxon>Bacillales</taxon>
        <taxon>Paenibacillaceae</taxon>
        <taxon>Paenibacillus</taxon>
    </lineage>
</organism>
<accession>A0A848MCS5</accession>
<protein>
    <submittedName>
        <fullName evidence="4">GerMN domain-containing protein</fullName>
    </submittedName>
</protein>
<comment type="caution">
    <text evidence="4">The sequence shown here is derived from an EMBL/GenBank/DDBJ whole genome shotgun (WGS) entry which is preliminary data.</text>
</comment>
<keyword evidence="2" id="KW-0732">Signal</keyword>
<feature type="domain" description="GerMN" evidence="3">
    <location>
        <begin position="105"/>
        <end position="213"/>
    </location>
</feature>
<feature type="compositionally biased region" description="Acidic residues" evidence="1">
    <location>
        <begin position="47"/>
        <end position="59"/>
    </location>
</feature>
<proteinExistence type="predicted"/>
<feature type="compositionally biased region" description="Gly residues" evidence="1">
    <location>
        <begin position="65"/>
        <end position="78"/>
    </location>
</feature>